<reference evidence="2 3" key="1">
    <citation type="journal article" date="2014" name="PLoS ONE">
        <title>Global Analysis of Gene Expression Profiles in Physic Nut (Jatropha curcas L.) Seedlings Exposed to Salt Stress.</title>
        <authorList>
            <person name="Zhang L."/>
            <person name="Zhang C."/>
            <person name="Wu P."/>
            <person name="Chen Y."/>
            <person name="Li M."/>
            <person name="Jiang H."/>
            <person name="Wu G."/>
        </authorList>
    </citation>
    <scope>NUCLEOTIDE SEQUENCE [LARGE SCALE GENOMIC DNA]</scope>
    <source>
        <strain evidence="3">cv. GZQX0401</strain>
        <tissue evidence="2">Young leaves</tissue>
    </source>
</reference>
<dbReference type="EMBL" id="KK915106">
    <property type="protein sequence ID" value="KDP24583.1"/>
    <property type="molecule type" value="Genomic_DNA"/>
</dbReference>
<dbReference type="AlphaFoldDB" id="A0A067JP17"/>
<proteinExistence type="predicted"/>
<evidence type="ECO:0000256" key="1">
    <source>
        <dbReference type="SAM" id="MobiDB-lite"/>
    </source>
</evidence>
<feature type="region of interest" description="Disordered" evidence="1">
    <location>
        <begin position="72"/>
        <end position="128"/>
    </location>
</feature>
<accession>A0A067JP17</accession>
<feature type="compositionally biased region" description="Low complexity" evidence="1">
    <location>
        <begin position="109"/>
        <end position="128"/>
    </location>
</feature>
<dbReference type="Proteomes" id="UP000027138">
    <property type="component" value="Unassembled WGS sequence"/>
</dbReference>
<keyword evidence="3" id="KW-1185">Reference proteome</keyword>
<sequence length="210" mass="22969">MVSLDLSDEDFLESLGISLDEVNVMAGADTHASVTGIYAQVVPNKPPNCSTQKVAKGPAGLLRYFDTCTVEQAPSQPPITHSSRASGPSTRTLRRRPQTDPSSSTPVEGPSQAGPSRPSGPSRAPRAISKATGPLHLGLANLRLPYNISYYTPDGTLAFWKVSLENVDRLDLPPEDINEMMELMLGIQQELSSSWTLRAFDDQRRRRPRR</sequence>
<organism evidence="2 3">
    <name type="scientific">Jatropha curcas</name>
    <name type="common">Barbados nut</name>
    <dbReference type="NCBI Taxonomy" id="180498"/>
    <lineage>
        <taxon>Eukaryota</taxon>
        <taxon>Viridiplantae</taxon>
        <taxon>Streptophyta</taxon>
        <taxon>Embryophyta</taxon>
        <taxon>Tracheophyta</taxon>
        <taxon>Spermatophyta</taxon>
        <taxon>Magnoliopsida</taxon>
        <taxon>eudicotyledons</taxon>
        <taxon>Gunneridae</taxon>
        <taxon>Pentapetalae</taxon>
        <taxon>rosids</taxon>
        <taxon>fabids</taxon>
        <taxon>Malpighiales</taxon>
        <taxon>Euphorbiaceae</taxon>
        <taxon>Crotonoideae</taxon>
        <taxon>Jatropheae</taxon>
        <taxon>Jatropha</taxon>
    </lineage>
</organism>
<feature type="compositionally biased region" description="Polar residues" evidence="1">
    <location>
        <begin position="72"/>
        <end position="91"/>
    </location>
</feature>
<protein>
    <submittedName>
        <fullName evidence="2">Uncharacterized protein</fullName>
    </submittedName>
</protein>
<evidence type="ECO:0000313" key="2">
    <source>
        <dbReference type="EMBL" id="KDP24583.1"/>
    </source>
</evidence>
<evidence type="ECO:0000313" key="3">
    <source>
        <dbReference type="Proteomes" id="UP000027138"/>
    </source>
</evidence>
<name>A0A067JP17_JATCU</name>
<gene>
    <name evidence="2" type="ORF">JCGZ_26552</name>
</gene>